<reference evidence="1 2" key="1">
    <citation type="journal article" date="2013" name="PLoS ONE">
        <title>Lactobacillus paracasei comparative genomics: towards species pan-genome definition and exploitation of diversity.</title>
        <authorList>
            <person name="Smokvina T."/>
            <person name="Wels M."/>
            <person name="Polka J."/>
            <person name="Chervaux C."/>
            <person name="Brisse S."/>
            <person name="Boekhorst J."/>
            <person name="van Hylckama Vlieg J.E."/>
            <person name="Siezen R.J."/>
        </authorList>
    </citation>
    <scope>NUCLEOTIDE SEQUENCE [LARGE SCALE GENOMIC DNA]</scope>
    <source>
        <strain evidence="1 2">Lpp14</strain>
    </source>
</reference>
<protein>
    <submittedName>
        <fullName evidence="1">Uncharacterized protein</fullName>
    </submittedName>
</protein>
<name>A0A829GQL4_LACPA</name>
<gene>
    <name evidence="1" type="ORF">Lpp14_06850</name>
</gene>
<comment type="caution">
    <text evidence="1">The sequence shown here is derived from an EMBL/GenBank/DDBJ whole genome shotgun (WGS) entry which is preliminary data.</text>
</comment>
<evidence type="ECO:0000313" key="1">
    <source>
        <dbReference type="EMBL" id="EPC62742.1"/>
    </source>
</evidence>
<dbReference type="Proteomes" id="UP000014264">
    <property type="component" value="Unassembled WGS sequence"/>
</dbReference>
<accession>A0A829GQL4</accession>
<dbReference type="EMBL" id="ANJZ01000167">
    <property type="protein sequence ID" value="EPC62742.1"/>
    <property type="molecule type" value="Genomic_DNA"/>
</dbReference>
<organism evidence="1 2">
    <name type="scientific">Lacticaseibacillus paracasei subsp. paracasei Lpp14</name>
    <dbReference type="NCBI Taxonomy" id="1256204"/>
    <lineage>
        <taxon>Bacteria</taxon>
        <taxon>Bacillati</taxon>
        <taxon>Bacillota</taxon>
        <taxon>Bacilli</taxon>
        <taxon>Lactobacillales</taxon>
        <taxon>Lactobacillaceae</taxon>
        <taxon>Lacticaseibacillus</taxon>
    </lineage>
</organism>
<sequence length="50" mass="5424">MNIDIHLTNATPDDIKKVFQAISGSKEHKDEAVYLDATSSISSSSKNGRC</sequence>
<evidence type="ECO:0000313" key="2">
    <source>
        <dbReference type="Proteomes" id="UP000014264"/>
    </source>
</evidence>
<dbReference type="AlphaFoldDB" id="A0A829GQL4"/>
<proteinExistence type="predicted"/>